<evidence type="ECO:0000259" key="5">
    <source>
        <dbReference type="Pfam" id="PF00700"/>
    </source>
</evidence>
<dbReference type="EMBL" id="QWEY01000012">
    <property type="protein sequence ID" value="RGP35802.1"/>
    <property type="molecule type" value="Genomic_DNA"/>
</dbReference>
<keyword evidence="3" id="KW-0964">Secreted</keyword>
<dbReference type="PANTHER" id="PTHR42792:SF2">
    <property type="entry name" value="FLAGELLIN"/>
    <property type="match status" value="1"/>
</dbReference>
<dbReference type="GO" id="GO:0005576">
    <property type="term" value="C:extracellular region"/>
    <property type="evidence" value="ECO:0007669"/>
    <property type="project" value="UniProtKB-SubCell"/>
</dbReference>
<feature type="domain" description="Flagellin N-terminal" evidence="4">
    <location>
        <begin position="4"/>
        <end position="137"/>
    </location>
</feature>
<dbReference type="Gene3D" id="1.20.1330.10">
    <property type="entry name" value="f41 fragment of flagellin, N-terminal domain"/>
    <property type="match status" value="2"/>
</dbReference>
<name>A0A411YYC9_9RHOB</name>
<keyword evidence="2 3" id="KW-0975">Bacterial flagellum</keyword>
<keyword evidence="6" id="KW-0282">Flagellum</keyword>
<gene>
    <name evidence="6" type="ORF">D1012_18625</name>
</gene>
<evidence type="ECO:0000259" key="4">
    <source>
        <dbReference type="Pfam" id="PF00669"/>
    </source>
</evidence>
<dbReference type="PANTHER" id="PTHR42792">
    <property type="entry name" value="FLAGELLIN"/>
    <property type="match status" value="1"/>
</dbReference>
<reference evidence="6 7" key="1">
    <citation type="submission" date="2018-08" db="EMBL/GenBank/DDBJ databases">
        <title>Flavobacterium tibetense sp. nov., isolated from a wetland YonghuCo on Tibetan Plateau.</title>
        <authorList>
            <person name="Phurbu D."/>
            <person name="Lu H."/>
            <person name="Xing P."/>
        </authorList>
    </citation>
    <scope>NUCLEOTIDE SEQUENCE [LARGE SCALE GENOMIC DNA]</scope>
    <source>
        <strain evidence="6 7">DJC</strain>
    </source>
</reference>
<keyword evidence="7" id="KW-1185">Reference proteome</keyword>
<dbReference type="Proteomes" id="UP000284547">
    <property type="component" value="Unassembled WGS sequence"/>
</dbReference>
<comment type="similarity">
    <text evidence="1 3">Belongs to the bacterial flagellin family.</text>
</comment>
<dbReference type="GO" id="GO:0005198">
    <property type="term" value="F:structural molecule activity"/>
    <property type="evidence" value="ECO:0007669"/>
    <property type="project" value="UniProtKB-UniRule"/>
</dbReference>
<organism evidence="6 7">
    <name type="scientific">Pseudotabrizicola alkalilacus</name>
    <dbReference type="NCBI Taxonomy" id="2305252"/>
    <lineage>
        <taxon>Bacteria</taxon>
        <taxon>Pseudomonadati</taxon>
        <taxon>Pseudomonadota</taxon>
        <taxon>Alphaproteobacteria</taxon>
        <taxon>Rhodobacterales</taxon>
        <taxon>Paracoccaceae</taxon>
        <taxon>Pseudotabrizicola</taxon>
    </lineage>
</organism>
<proteinExistence type="inferred from homology"/>
<dbReference type="PRINTS" id="PR00207">
    <property type="entry name" value="FLAGELLIN"/>
</dbReference>
<dbReference type="InterPro" id="IPR001029">
    <property type="entry name" value="Flagellin_N"/>
</dbReference>
<evidence type="ECO:0000313" key="7">
    <source>
        <dbReference type="Proteomes" id="UP000284547"/>
    </source>
</evidence>
<protein>
    <recommendedName>
        <fullName evidence="3">Flagellin</fullName>
    </recommendedName>
</protein>
<comment type="subcellular location">
    <subcellularLocation>
        <location evidence="3">Secreted</location>
    </subcellularLocation>
    <subcellularLocation>
        <location evidence="3">Bacterial flagellum</location>
    </subcellularLocation>
</comment>
<dbReference type="GO" id="GO:0009288">
    <property type="term" value="C:bacterial-type flagellum"/>
    <property type="evidence" value="ECO:0007669"/>
    <property type="project" value="UniProtKB-SubCell"/>
</dbReference>
<keyword evidence="6" id="KW-0966">Cell projection</keyword>
<evidence type="ECO:0000256" key="2">
    <source>
        <dbReference type="ARBA" id="ARBA00023143"/>
    </source>
</evidence>
<dbReference type="RefSeq" id="WP_118155639.1">
    <property type="nucleotide sequence ID" value="NZ_QWEY01000012.1"/>
</dbReference>
<evidence type="ECO:0000256" key="3">
    <source>
        <dbReference type="RuleBase" id="RU362073"/>
    </source>
</evidence>
<feature type="domain" description="Flagellin C-terminal" evidence="5">
    <location>
        <begin position="348"/>
        <end position="431"/>
    </location>
</feature>
<dbReference type="InterPro" id="IPR046358">
    <property type="entry name" value="Flagellin_C"/>
</dbReference>
<accession>A0A411YYC9</accession>
<dbReference type="Pfam" id="PF00669">
    <property type="entry name" value="Flagellin_N"/>
    <property type="match status" value="1"/>
</dbReference>
<comment type="caution">
    <text evidence="6">The sequence shown here is derived from an EMBL/GenBank/DDBJ whole genome shotgun (WGS) entry which is preliminary data.</text>
</comment>
<dbReference type="Pfam" id="PF00700">
    <property type="entry name" value="Flagellin_C"/>
    <property type="match status" value="1"/>
</dbReference>
<evidence type="ECO:0000256" key="1">
    <source>
        <dbReference type="ARBA" id="ARBA00005709"/>
    </source>
</evidence>
<dbReference type="AlphaFoldDB" id="A0A411YYC9"/>
<dbReference type="InterPro" id="IPR001492">
    <property type="entry name" value="Flagellin"/>
</dbReference>
<evidence type="ECO:0000313" key="6">
    <source>
        <dbReference type="EMBL" id="RGP35802.1"/>
    </source>
</evidence>
<keyword evidence="6" id="KW-0969">Cilium</keyword>
<sequence>MSSILTNNGAMVALQTMKSINKNMGQVQAEISTGKAVGSAKDNAAVWAISKTMESDVSGFKAISDSLSLGSSTIAVARSASEQITNLLKEVKGKVVNSQEENVDRTKIQADIGALRDQISSIVGAAQFNGLNLLSNKSKTAGSGTVNVLSSLDRASDGSVSASNISVGKADLSTTTSVVGGTALAAGAALTAKATGAATTAATALTGAATAPTTAVTIVTGSVAAGDGYNITLTAGAAGLSTANTANIQEIRYVARDGDTAADVAKGLASAFNDYAKSKGLETQMSAAVGSGATANQLTLTGSTTVGNNVTAQLNVYAPAGNTIGGGLEKLSSIDVSSSEGAASALGVIEGLTQTAIQAASDFGTAQKRIEIQNTFVGNLVDSLRSGIGSMVDANMEEASARLQALQVQQQLATQSLSIANQAPQSILALFR</sequence>
<dbReference type="OrthoDB" id="8328560at2"/>
<dbReference type="SUPFAM" id="SSF64518">
    <property type="entry name" value="Phase 1 flagellin"/>
    <property type="match status" value="1"/>
</dbReference>
<comment type="function">
    <text evidence="3">Flagellin is the subunit protein which polymerizes to form the filaments of bacterial flagella.</text>
</comment>